<dbReference type="RefSeq" id="WP_009869386.1">
    <property type="nucleotide sequence ID" value="NZ_JXSL01000034.1"/>
</dbReference>
<sequence>MSYTSIAFAPLFSWPVIGGFGIAALLLVGIGLWRKASGTWLRALVLAALLAGLANPRLLAENRTSIADVALVVVDETPSQAIGERRAQTQAALDELTRRAALLKGLEVRIEHVGSEPGSDRGTRLFEAAERALADVPRRRLAGVTMITDGRVHDVPADLGRSLGAPIHTLLTGAPNERDRRLVPGASPAFALVGETATLAFRVEDQGGKGEAVVAVRVDGQPFAAITVPLNREATLEVPIRHAGPNVVELEAEPGPGELSLVNNRTALSISGVRNRLKVLLVSGEPHAGERTWRNLLKSDPAVDLVHFTILRPPDKDDQTPIREMSLISFPVRELFEEKLSEFDLIIFDRFRRRGVLAPAYYRNLARYVQGGGALLAALGPEFAEADGIAASALADVLPALPTGKRLDREFRPRLTEAGRRHPVMSGLAGTRPGDAPWGSWMRQMEVGKARGTTLLSGIDDHPLVVLDRVGEGRVAMVLSDTLWLWARGWEGGGPHAEMTRRLAHWLMKEPDLEEDALTASVENGTLSIVARGATAALEAAITAPDGTQASLSLEPDQDGVARGASNAAQTGLWRVSLPDGRVALAASGSATPVELAELTATPDRLAPVAKATGGTLTWLAEHGVPELRRVAPGSVTGGPGWMGFAERGDYVVDGVREIALLPALLGLFLCLGGLLIAWRNETR</sequence>
<reference evidence="2 3" key="1">
    <citation type="submission" date="2015-01" db="EMBL/GenBank/DDBJ databases">
        <title>Genome Sequence of Magnetospirillum magnetotacticum Strain MS-1.</title>
        <authorList>
            <person name="Marinov G.K."/>
            <person name="Smalley M.D."/>
            <person name="DeSalvo G."/>
        </authorList>
    </citation>
    <scope>NUCLEOTIDE SEQUENCE [LARGE SCALE GENOMIC DNA]</scope>
    <source>
        <strain evidence="2 3">MS-1</strain>
    </source>
</reference>
<dbReference type="PANTHER" id="PTHR37947:SF1">
    <property type="entry name" value="BLL2462 PROTEIN"/>
    <property type="match status" value="1"/>
</dbReference>
<dbReference type="PANTHER" id="PTHR37947">
    <property type="entry name" value="BLL2462 PROTEIN"/>
    <property type="match status" value="1"/>
</dbReference>
<keyword evidence="1" id="KW-0812">Transmembrane</keyword>
<accession>A0A0C2YNY7</accession>
<keyword evidence="3" id="KW-1185">Reference proteome</keyword>
<evidence type="ECO:0000313" key="3">
    <source>
        <dbReference type="Proteomes" id="UP000031971"/>
    </source>
</evidence>
<dbReference type="OrthoDB" id="9769144at2"/>
<gene>
    <name evidence="2" type="ORF">CCC_01684</name>
</gene>
<evidence type="ECO:0000313" key="2">
    <source>
        <dbReference type="EMBL" id="KIL96818.1"/>
    </source>
</evidence>
<proteinExistence type="predicted"/>
<dbReference type="STRING" id="272627.CCC_01684"/>
<keyword evidence="1" id="KW-1133">Transmembrane helix</keyword>
<feature type="transmembrane region" description="Helical" evidence="1">
    <location>
        <begin position="40"/>
        <end position="59"/>
    </location>
</feature>
<protein>
    <submittedName>
        <fullName evidence="2">Threonine dehydrogenase and related Zn-dependent dehydrogenase</fullName>
    </submittedName>
</protein>
<keyword evidence="1" id="KW-0472">Membrane</keyword>
<name>A0A0C2YNY7_PARME</name>
<dbReference type="SUPFAM" id="SSF52317">
    <property type="entry name" value="Class I glutamine amidotransferase-like"/>
    <property type="match status" value="1"/>
</dbReference>
<organism evidence="2 3">
    <name type="scientific">Paramagnetospirillum magnetotacticum MS-1</name>
    <dbReference type="NCBI Taxonomy" id="272627"/>
    <lineage>
        <taxon>Bacteria</taxon>
        <taxon>Pseudomonadati</taxon>
        <taxon>Pseudomonadota</taxon>
        <taxon>Alphaproteobacteria</taxon>
        <taxon>Rhodospirillales</taxon>
        <taxon>Magnetospirillaceae</taxon>
        <taxon>Paramagnetospirillum</taxon>
    </lineage>
</organism>
<feature type="transmembrane region" description="Helical" evidence="1">
    <location>
        <begin position="660"/>
        <end position="679"/>
    </location>
</feature>
<dbReference type="EMBL" id="JXSL01000034">
    <property type="protein sequence ID" value="KIL96818.1"/>
    <property type="molecule type" value="Genomic_DNA"/>
</dbReference>
<dbReference type="InterPro" id="IPR029062">
    <property type="entry name" value="Class_I_gatase-like"/>
</dbReference>
<feature type="transmembrane region" description="Helical" evidence="1">
    <location>
        <begin position="12"/>
        <end position="33"/>
    </location>
</feature>
<evidence type="ECO:0000256" key="1">
    <source>
        <dbReference type="SAM" id="Phobius"/>
    </source>
</evidence>
<dbReference type="AlphaFoldDB" id="A0A0C2YNY7"/>
<dbReference type="Gene3D" id="3.40.50.880">
    <property type="match status" value="1"/>
</dbReference>
<dbReference type="Proteomes" id="UP000031971">
    <property type="component" value="Unassembled WGS sequence"/>
</dbReference>
<comment type="caution">
    <text evidence="2">The sequence shown here is derived from an EMBL/GenBank/DDBJ whole genome shotgun (WGS) entry which is preliminary data.</text>
</comment>